<comment type="caution">
    <text evidence="2">The sequence shown here is derived from an EMBL/GenBank/DDBJ whole genome shotgun (WGS) entry which is preliminary data.</text>
</comment>
<protein>
    <submittedName>
        <fullName evidence="2">Uncharacterized protein</fullName>
    </submittedName>
</protein>
<accession>X6LKN3</accession>
<dbReference type="Proteomes" id="UP000023152">
    <property type="component" value="Unassembled WGS sequence"/>
</dbReference>
<organism evidence="2 3">
    <name type="scientific">Reticulomyxa filosa</name>
    <dbReference type="NCBI Taxonomy" id="46433"/>
    <lineage>
        <taxon>Eukaryota</taxon>
        <taxon>Sar</taxon>
        <taxon>Rhizaria</taxon>
        <taxon>Retaria</taxon>
        <taxon>Foraminifera</taxon>
        <taxon>Monothalamids</taxon>
        <taxon>Reticulomyxidae</taxon>
        <taxon>Reticulomyxa</taxon>
    </lineage>
</organism>
<proteinExistence type="predicted"/>
<feature type="compositionally biased region" description="Polar residues" evidence="1">
    <location>
        <begin position="228"/>
        <end position="247"/>
    </location>
</feature>
<keyword evidence="3" id="KW-1185">Reference proteome</keyword>
<reference evidence="2 3" key="1">
    <citation type="journal article" date="2013" name="Curr. Biol.">
        <title>The Genome of the Foraminiferan Reticulomyxa filosa.</title>
        <authorList>
            <person name="Glockner G."/>
            <person name="Hulsmann N."/>
            <person name="Schleicher M."/>
            <person name="Noegel A.A."/>
            <person name="Eichinger L."/>
            <person name="Gallinger C."/>
            <person name="Pawlowski J."/>
            <person name="Sierra R."/>
            <person name="Euteneuer U."/>
            <person name="Pillet L."/>
            <person name="Moustafa A."/>
            <person name="Platzer M."/>
            <person name="Groth M."/>
            <person name="Szafranski K."/>
            <person name="Schliwa M."/>
        </authorList>
    </citation>
    <scope>NUCLEOTIDE SEQUENCE [LARGE SCALE GENOMIC DNA]</scope>
</reference>
<dbReference type="EMBL" id="ASPP01037173">
    <property type="protein sequence ID" value="ETO01896.1"/>
    <property type="molecule type" value="Genomic_DNA"/>
</dbReference>
<dbReference type="AlphaFoldDB" id="X6LKN3"/>
<sequence length="247" mass="28390">MDLGTINEKMKRVEYTNAEMFAKDVRPSVEEFFDFQHSRISALFFDKETLRTEMMLYMLYVHPHVHSFVPFCLVCVDSQFERSAVDSANKADGSYRERLTQLVELMYELNSIDMGKLINIVEMKCPFVLNDFIDKEDKINNPEEECLDIEIINIPISICTELIDFCQACIANYPQNSSTNINTIAANTKTVDNAPPLMTTPAVQIKQDQPPEQRVKEEIKPEPKMFESSGNQHENNPIHNIGTIKNE</sequence>
<evidence type="ECO:0000256" key="1">
    <source>
        <dbReference type="SAM" id="MobiDB-lite"/>
    </source>
</evidence>
<feature type="region of interest" description="Disordered" evidence="1">
    <location>
        <begin position="224"/>
        <end position="247"/>
    </location>
</feature>
<evidence type="ECO:0000313" key="3">
    <source>
        <dbReference type="Proteomes" id="UP000023152"/>
    </source>
</evidence>
<evidence type="ECO:0000313" key="2">
    <source>
        <dbReference type="EMBL" id="ETO01896.1"/>
    </source>
</evidence>
<gene>
    <name evidence="2" type="ORF">RFI_35543</name>
</gene>
<name>X6LKN3_RETFI</name>